<dbReference type="STRING" id="927665.HMPREF1535_02064"/>
<dbReference type="InterPro" id="IPR005902">
    <property type="entry name" value="HU_DNA-bd_put"/>
</dbReference>
<gene>
    <name evidence="3" type="ORF">HMPREF1535_02064</name>
</gene>
<proteinExistence type="predicted"/>
<organism evidence="3 4">
    <name type="scientific">Parabacteroides goldsteinii DSM 19448 = WAL 12034</name>
    <dbReference type="NCBI Taxonomy" id="927665"/>
    <lineage>
        <taxon>Bacteria</taxon>
        <taxon>Pseudomonadati</taxon>
        <taxon>Bacteroidota</taxon>
        <taxon>Bacteroidia</taxon>
        <taxon>Bacteroidales</taxon>
        <taxon>Tannerellaceae</taxon>
        <taxon>Parabacteroides</taxon>
    </lineage>
</organism>
<dbReference type="Proteomes" id="UP000033047">
    <property type="component" value="Unassembled WGS sequence"/>
</dbReference>
<dbReference type="InterPro" id="IPR041607">
    <property type="entry name" value="HU-HIG"/>
</dbReference>
<evidence type="ECO:0000313" key="3">
    <source>
        <dbReference type="EMBL" id="KKB56091.1"/>
    </source>
</evidence>
<dbReference type="GO" id="GO:0003677">
    <property type="term" value="F:DNA binding"/>
    <property type="evidence" value="ECO:0007669"/>
    <property type="project" value="UniProtKB-KW"/>
</dbReference>
<dbReference type="Pfam" id="PF18291">
    <property type="entry name" value="HU-HIG"/>
    <property type="match status" value="1"/>
</dbReference>
<dbReference type="SUPFAM" id="SSF47729">
    <property type="entry name" value="IHF-like DNA-binding proteins"/>
    <property type="match status" value="1"/>
</dbReference>
<evidence type="ECO:0000313" key="4">
    <source>
        <dbReference type="Proteomes" id="UP000033047"/>
    </source>
</evidence>
<dbReference type="NCBIfam" id="TIGR01201">
    <property type="entry name" value="HU_rel"/>
    <property type="match status" value="1"/>
</dbReference>
<feature type="domain" description="HU" evidence="2">
    <location>
        <begin position="14"/>
        <end position="109"/>
    </location>
</feature>
<name>A0A0F5JE32_9BACT</name>
<reference evidence="3 4" key="1">
    <citation type="submission" date="2013-04" db="EMBL/GenBank/DDBJ databases">
        <title>The Genome Sequence of Parabacteroides goldsteinii DSM 19448.</title>
        <authorList>
            <consortium name="The Broad Institute Genomics Platform"/>
            <person name="Earl A."/>
            <person name="Ward D."/>
            <person name="Feldgarden M."/>
            <person name="Gevers D."/>
            <person name="Martens E."/>
            <person name="Sakamoto M."/>
            <person name="Benno Y."/>
            <person name="Song Y."/>
            <person name="Liu C."/>
            <person name="Lee J."/>
            <person name="Bolanos M."/>
            <person name="Vaisanen M.L."/>
            <person name="Finegold S.M."/>
            <person name="Walker B."/>
            <person name="Young S."/>
            <person name="Zeng Q."/>
            <person name="Gargeya S."/>
            <person name="Fitzgerald M."/>
            <person name="Haas B."/>
            <person name="Abouelleil A."/>
            <person name="Allen A.W."/>
            <person name="Alvarado L."/>
            <person name="Arachchi H.M."/>
            <person name="Berlin A.M."/>
            <person name="Chapman S.B."/>
            <person name="Gainer-Dewar J."/>
            <person name="Goldberg J."/>
            <person name="Griggs A."/>
            <person name="Gujja S."/>
            <person name="Hansen M."/>
            <person name="Howarth C."/>
            <person name="Imamovic A."/>
            <person name="Ireland A."/>
            <person name="Larimer J."/>
            <person name="McCowan C."/>
            <person name="Murphy C."/>
            <person name="Pearson M."/>
            <person name="Poon T.W."/>
            <person name="Priest M."/>
            <person name="Roberts A."/>
            <person name="Saif S."/>
            <person name="Shea T."/>
            <person name="Sisk P."/>
            <person name="Sykes S."/>
            <person name="Wortman J."/>
            <person name="Nusbaum C."/>
            <person name="Birren B."/>
        </authorList>
    </citation>
    <scope>NUCLEOTIDE SEQUENCE [LARGE SCALE GENOMIC DNA]</scope>
    <source>
        <strain evidence="3 4">DSM 19448</strain>
    </source>
</reference>
<comment type="caution">
    <text evidence="3">The sequence shown here is derived from an EMBL/GenBank/DDBJ whole genome shotgun (WGS) entry which is preliminary data.</text>
</comment>
<evidence type="ECO:0000259" key="2">
    <source>
        <dbReference type="Pfam" id="PF18291"/>
    </source>
</evidence>
<accession>A0A0F5JE32</accession>
<dbReference type="GeneID" id="69983325"/>
<dbReference type="EMBL" id="AQHV01000011">
    <property type="protein sequence ID" value="KKB56091.1"/>
    <property type="molecule type" value="Genomic_DNA"/>
</dbReference>
<dbReference type="PATRIC" id="fig|927665.4.peg.2116"/>
<dbReference type="AlphaFoldDB" id="A0A0F5JE32"/>
<sequence>MAFFKKVLKKMGGKWHPQAVTVGKPVTTKEVADCLSQISTVSRADVYAVLTDLAGVLADYMAQGRSVKIDGLGTFYYTCTSNGNGADSADKVNASQITGVRVRFIPEATKNSGSKTMNRSLISNNIFWMELNGAPETTPEEGGGEDRPEIE</sequence>
<evidence type="ECO:0000256" key="1">
    <source>
        <dbReference type="ARBA" id="ARBA00023125"/>
    </source>
</evidence>
<protein>
    <recommendedName>
        <fullName evidence="2">HU domain-containing protein</fullName>
    </recommendedName>
</protein>
<dbReference type="Gene3D" id="4.10.520.10">
    <property type="entry name" value="IHF-like DNA-binding proteins"/>
    <property type="match status" value="1"/>
</dbReference>
<keyword evidence="1" id="KW-0238">DNA-binding</keyword>
<dbReference type="HOGENOM" id="CLU_112331_3_0_10"/>
<dbReference type="InterPro" id="IPR010992">
    <property type="entry name" value="IHF-like_DNA-bd_dom_sf"/>
</dbReference>
<dbReference type="RefSeq" id="WP_046146030.1">
    <property type="nucleotide sequence ID" value="NZ_KQ033912.1"/>
</dbReference>